<evidence type="ECO:0000313" key="2">
    <source>
        <dbReference type="Proteomes" id="UP000319383"/>
    </source>
</evidence>
<dbReference type="KEGG" id="sdyn:Mal52_29440"/>
<keyword evidence="2" id="KW-1185">Reference proteome</keyword>
<gene>
    <name evidence="1" type="ORF">Mal52_29440</name>
</gene>
<dbReference type="EMBL" id="CP036276">
    <property type="protein sequence ID" value="QDU44462.1"/>
    <property type="molecule type" value="Genomic_DNA"/>
</dbReference>
<evidence type="ECO:0000313" key="1">
    <source>
        <dbReference type="EMBL" id="QDU44462.1"/>
    </source>
</evidence>
<reference evidence="1 2" key="1">
    <citation type="submission" date="2019-02" db="EMBL/GenBank/DDBJ databases">
        <title>Deep-cultivation of Planctomycetes and their phenomic and genomic characterization uncovers novel biology.</title>
        <authorList>
            <person name="Wiegand S."/>
            <person name="Jogler M."/>
            <person name="Boedeker C."/>
            <person name="Pinto D."/>
            <person name="Vollmers J."/>
            <person name="Rivas-Marin E."/>
            <person name="Kohn T."/>
            <person name="Peeters S.H."/>
            <person name="Heuer A."/>
            <person name="Rast P."/>
            <person name="Oberbeckmann S."/>
            <person name="Bunk B."/>
            <person name="Jeske O."/>
            <person name="Meyerdierks A."/>
            <person name="Storesund J.E."/>
            <person name="Kallscheuer N."/>
            <person name="Luecker S."/>
            <person name="Lage O.M."/>
            <person name="Pohl T."/>
            <person name="Merkel B.J."/>
            <person name="Hornburger P."/>
            <person name="Mueller R.-W."/>
            <person name="Bruemmer F."/>
            <person name="Labrenz M."/>
            <person name="Spormann A.M."/>
            <person name="Op den Camp H."/>
            <person name="Overmann J."/>
            <person name="Amann R."/>
            <person name="Jetten M.S.M."/>
            <person name="Mascher T."/>
            <person name="Medema M.H."/>
            <person name="Devos D.P."/>
            <person name="Kaster A.-K."/>
            <person name="Ovreas L."/>
            <person name="Rohde M."/>
            <person name="Galperin M.Y."/>
            <person name="Jogler C."/>
        </authorList>
    </citation>
    <scope>NUCLEOTIDE SEQUENCE [LARGE SCALE GENOMIC DNA]</scope>
    <source>
        <strain evidence="1 2">Mal52</strain>
    </source>
</reference>
<dbReference type="AlphaFoldDB" id="A0A517ZPP9"/>
<sequence>MILFAIHSSGAWITLRDNHQTWVMGEAFVLNLKPKAYL</sequence>
<protein>
    <submittedName>
        <fullName evidence="1">Uncharacterized protein</fullName>
    </submittedName>
</protein>
<organism evidence="1 2">
    <name type="scientific">Symmachiella dynata</name>
    <dbReference type="NCBI Taxonomy" id="2527995"/>
    <lineage>
        <taxon>Bacteria</taxon>
        <taxon>Pseudomonadati</taxon>
        <taxon>Planctomycetota</taxon>
        <taxon>Planctomycetia</taxon>
        <taxon>Planctomycetales</taxon>
        <taxon>Planctomycetaceae</taxon>
        <taxon>Symmachiella</taxon>
    </lineage>
</organism>
<name>A0A517ZPP9_9PLAN</name>
<proteinExistence type="predicted"/>
<dbReference type="Proteomes" id="UP000319383">
    <property type="component" value="Chromosome"/>
</dbReference>
<accession>A0A517ZPP9</accession>